<evidence type="ECO:0000313" key="2">
    <source>
        <dbReference type="Proteomes" id="UP000620124"/>
    </source>
</evidence>
<sequence>MNYPLPDFHRQRNLDSLSDEVLRRIFGYIQSSADTTHPEILIASVTHHWRELAIKSPSLWTTIRINHDRQISVLSDILLRSQNLPLSIYVRLDAFRYRFFTEYLVAIDILIPHVARWQLLSVTATNPVLHLLSGRIHLLPMPALEHFELVQCDTGQIQHLGPFIFEPSTFHTLRLERTMMYAADASLLAGLTHIELKDSSLAMLDEHKLLSLEYPNLEARAPSMVALRHIVLEGSNPAHDRGPAYSPSFSPAHLTSLSIARLAAPSMDLVQALSRFYGTALSAPALRYLSIKEIQGHALVMLLSVLPRGYTPTSGTPHARGYRLGWDRRSRAKCVRGRCVRACTCAHRRSTDPQPPSYSECMADAEAYRARWGGGVACGGCVVVCVELIVSFTDNNFISLLLLL</sequence>
<comment type="caution">
    <text evidence="1">The sequence shown here is derived from an EMBL/GenBank/DDBJ whole genome shotgun (WGS) entry which is preliminary data.</text>
</comment>
<dbReference type="Gene3D" id="1.20.1280.50">
    <property type="match status" value="1"/>
</dbReference>
<accession>A0A8H7CP34</accession>
<dbReference type="AlphaFoldDB" id="A0A8H7CP34"/>
<dbReference type="Proteomes" id="UP000620124">
    <property type="component" value="Unassembled WGS sequence"/>
</dbReference>
<proteinExistence type="predicted"/>
<name>A0A8H7CP34_9AGAR</name>
<protein>
    <submittedName>
        <fullName evidence="1">F-box domain-containing protein</fullName>
    </submittedName>
</protein>
<dbReference type="OrthoDB" id="2979537at2759"/>
<organism evidence="1 2">
    <name type="scientific">Mycena venus</name>
    <dbReference type="NCBI Taxonomy" id="2733690"/>
    <lineage>
        <taxon>Eukaryota</taxon>
        <taxon>Fungi</taxon>
        <taxon>Dikarya</taxon>
        <taxon>Basidiomycota</taxon>
        <taxon>Agaricomycotina</taxon>
        <taxon>Agaricomycetes</taxon>
        <taxon>Agaricomycetidae</taxon>
        <taxon>Agaricales</taxon>
        <taxon>Marasmiineae</taxon>
        <taxon>Mycenaceae</taxon>
        <taxon>Mycena</taxon>
    </lineage>
</organism>
<dbReference type="EMBL" id="JACAZI010000016">
    <property type="protein sequence ID" value="KAF7343121.1"/>
    <property type="molecule type" value="Genomic_DNA"/>
</dbReference>
<gene>
    <name evidence="1" type="ORF">MVEN_01742500</name>
</gene>
<evidence type="ECO:0000313" key="1">
    <source>
        <dbReference type="EMBL" id="KAF7343121.1"/>
    </source>
</evidence>
<reference evidence="1" key="1">
    <citation type="submission" date="2020-05" db="EMBL/GenBank/DDBJ databases">
        <title>Mycena genomes resolve the evolution of fungal bioluminescence.</title>
        <authorList>
            <person name="Tsai I.J."/>
        </authorList>
    </citation>
    <scope>NUCLEOTIDE SEQUENCE</scope>
    <source>
        <strain evidence="1">CCC161011</strain>
    </source>
</reference>
<keyword evidence="2" id="KW-1185">Reference proteome</keyword>